<protein>
    <recommendedName>
        <fullName evidence="2">Cation channel complex component UNC80 N-terminal domain-containing protein</fullName>
    </recommendedName>
</protein>
<dbReference type="EMBL" id="CAJNOC010004801">
    <property type="protein sequence ID" value="CAF1033932.1"/>
    <property type="molecule type" value="Genomic_DNA"/>
</dbReference>
<accession>A0A814J874</accession>
<organism evidence="3 4">
    <name type="scientific">Brachionus calyciflorus</name>
    <dbReference type="NCBI Taxonomy" id="104777"/>
    <lineage>
        <taxon>Eukaryota</taxon>
        <taxon>Metazoa</taxon>
        <taxon>Spiralia</taxon>
        <taxon>Gnathifera</taxon>
        <taxon>Rotifera</taxon>
        <taxon>Eurotatoria</taxon>
        <taxon>Monogononta</taxon>
        <taxon>Pseudotrocha</taxon>
        <taxon>Ploima</taxon>
        <taxon>Brachionidae</taxon>
        <taxon>Brachionus</taxon>
    </lineage>
</organism>
<dbReference type="GO" id="GO:0030424">
    <property type="term" value="C:axon"/>
    <property type="evidence" value="ECO:0007669"/>
    <property type="project" value="TreeGrafter"/>
</dbReference>
<dbReference type="PANTHER" id="PTHR31781:SF1">
    <property type="entry name" value="PROTEIN UNC-80 HOMOLOG"/>
    <property type="match status" value="1"/>
</dbReference>
<keyword evidence="1" id="KW-0472">Membrane</keyword>
<dbReference type="GO" id="GO:0005261">
    <property type="term" value="F:monoatomic cation channel activity"/>
    <property type="evidence" value="ECO:0007669"/>
    <property type="project" value="TreeGrafter"/>
</dbReference>
<evidence type="ECO:0000256" key="1">
    <source>
        <dbReference type="SAM" id="Phobius"/>
    </source>
</evidence>
<dbReference type="Proteomes" id="UP000663879">
    <property type="component" value="Unassembled WGS sequence"/>
</dbReference>
<reference evidence="3" key="1">
    <citation type="submission" date="2021-02" db="EMBL/GenBank/DDBJ databases">
        <authorList>
            <person name="Nowell W R."/>
        </authorList>
    </citation>
    <scope>NUCLEOTIDE SEQUENCE</scope>
    <source>
        <strain evidence="3">Ploen Becks lab</strain>
    </source>
</reference>
<feature type="non-terminal residue" evidence="3">
    <location>
        <position position="1"/>
    </location>
</feature>
<gene>
    <name evidence="3" type="ORF">OXX778_LOCUS18011</name>
</gene>
<evidence type="ECO:0000313" key="4">
    <source>
        <dbReference type="Proteomes" id="UP000663879"/>
    </source>
</evidence>
<name>A0A814J874_9BILA</name>
<dbReference type="AlphaFoldDB" id="A0A814J874"/>
<dbReference type="OrthoDB" id="5584001at2759"/>
<keyword evidence="1" id="KW-0812">Transmembrane</keyword>
<keyword evidence="1" id="KW-1133">Transmembrane helix</keyword>
<dbReference type="GO" id="GO:0055080">
    <property type="term" value="P:monoatomic cation homeostasis"/>
    <property type="evidence" value="ECO:0007669"/>
    <property type="project" value="TreeGrafter"/>
</dbReference>
<dbReference type="PANTHER" id="PTHR31781">
    <property type="entry name" value="UNC80"/>
    <property type="match status" value="1"/>
</dbReference>
<proteinExistence type="predicted"/>
<feature type="transmembrane region" description="Helical" evidence="1">
    <location>
        <begin position="144"/>
        <end position="164"/>
    </location>
</feature>
<evidence type="ECO:0000259" key="2">
    <source>
        <dbReference type="Pfam" id="PF15778"/>
    </source>
</evidence>
<dbReference type="GO" id="GO:0034703">
    <property type="term" value="C:cation channel complex"/>
    <property type="evidence" value="ECO:0007669"/>
    <property type="project" value="TreeGrafter"/>
</dbReference>
<comment type="caution">
    <text evidence="3">The sequence shown here is derived from an EMBL/GenBank/DDBJ whole genome shotgun (WGS) entry which is preliminary data.</text>
</comment>
<feature type="domain" description="Cation channel complex component UNC80 N-terminal" evidence="2">
    <location>
        <begin position="18"/>
        <end position="204"/>
    </location>
</feature>
<keyword evidence="4" id="KW-1185">Reference proteome</keyword>
<sequence length="965" mass="111244">MVKRKKSEDLGEDKNDDIVPIPIQFFFWNQTSLFIKQKFSNLTEAHALNFERVIVQNILHGLSPGLSDAINSISRWAFIKASFPHIMHACASTLQYRRDNNPTAKLNKTETKLLYTLHWLILDAASECEDNAVQKNKTKNQNKITYLHSVATIQLFVYLFIPILKSLTPSDLDNLKLSNGLQIWQALWSCRQPNVKIFNTPVKLKHDYLIKKDPFIDNSNRISINKKETNEIGAIYMGVDETQTFVEKPKLDIKKSNIYRSDSSIKNSCIENLNKQQQQSDNEKSKYLNISYRIEESDSNLMSQMSDFEGDTIRDSLVVINEMKKPKYSLTSVSKAPLAHMSSICSISDSSTTTLINQNGRNSTICCSKCSFTANNIQLNSDGISCPNCAGVKLRENVNEPKQDEKLKLNDKDIRFENSKEIILTSRENLKILSSNVKDATYFDIAVMRCLLSSKWHPDGFLWCLDYLSCRVVEITDYTIKEQDDFYKINSLSIPTNLNDLCVLMGVNAIDLKEENDVDFNRNDFFKINKCGTNEFIHVMNQIYLENDFMSKNHFNFDSMNYFAKRKKYESSFQTRISGDFNGKRIYFKNGRIKYIDDEYFSKRKRSSCSKVIEKTIRSQFATTPFTKSELEELNKNTDILKKILKKDCDTSSLNNNKKKSSKQFNDWSKDFEQKFNYLKQKVNCLQQANNFRQDLKTPKTNLNRFMSFSDSYINYQSCYDQVEEATGSSGLINTDGSLNLNMILKGAHSVLLKENCLKLCDLSLNILENLISIDILPSIDIDEKIEYAKNNLSLSQASYGYLEDLESKYNDCYYIAADLALRNIKWLGCVNCQSNLKSFLNDQLRGRVKLILGRLFKKNRKRFQNFFKNFIEKSEINHLMETFHALFGYCHDPLSGYGHYYPHVTVRNSGEKLIPTNMAYDMSPPTGPDGTAFNIEGVMIEIIIKPLVDRLIEMKSQLVNQENL</sequence>
<evidence type="ECO:0000313" key="3">
    <source>
        <dbReference type="EMBL" id="CAF1033932.1"/>
    </source>
</evidence>
<dbReference type="InterPro" id="IPR031542">
    <property type="entry name" value="UNC80_N"/>
</dbReference>
<dbReference type="Pfam" id="PF15778">
    <property type="entry name" value="UNC80_N"/>
    <property type="match status" value="1"/>
</dbReference>